<sequence>MASMDKIALLELIRKIGLEDGDVDFLRGGLKVLVEAVMDAEVSQLIGAERFERSTERKNYRNGYRRREWDTRVGTIELQIPKLRKGSYFPSLLEPRRRAAKALLNVVQEAYVHGVSTRKVDELVESLGIGGISKSEVS</sequence>
<dbReference type="EMBL" id="JAUSTP010000056">
    <property type="protein sequence ID" value="MDQ0191579.1"/>
    <property type="molecule type" value="Genomic_DNA"/>
</dbReference>
<gene>
    <name evidence="7" type="ORF">J2S03_003450</name>
</gene>
<keyword evidence="4 6" id="KW-0238">DNA-binding</keyword>
<comment type="similarity">
    <text evidence="2 6">Belongs to the transposase mutator family.</text>
</comment>
<keyword evidence="8" id="KW-1185">Reference proteome</keyword>
<evidence type="ECO:0000256" key="3">
    <source>
        <dbReference type="ARBA" id="ARBA00022578"/>
    </source>
</evidence>
<evidence type="ECO:0000256" key="1">
    <source>
        <dbReference type="ARBA" id="ARBA00002190"/>
    </source>
</evidence>
<evidence type="ECO:0000256" key="4">
    <source>
        <dbReference type="ARBA" id="ARBA00023125"/>
    </source>
</evidence>
<name>A0ABT9XMN3_9BACL</name>
<evidence type="ECO:0000256" key="5">
    <source>
        <dbReference type="ARBA" id="ARBA00023172"/>
    </source>
</evidence>
<protein>
    <recommendedName>
        <fullName evidence="6">Mutator family transposase</fullName>
    </recommendedName>
</protein>
<keyword evidence="5 6" id="KW-0233">DNA recombination</keyword>
<proteinExistence type="inferred from homology"/>
<evidence type="ECO:0000313" key="7">
    <source>
        <dbReference type="EMBL" id="MDQ0191579.1"/>
    </source>
</evidence>
<dbReference type="InterPro" id="IPR001207">
    <property type="entry name" value="Transposase_mutator"/>
</dbReference>
<evidence type="ECO:0000256" key="2">
    <source>
        <dbReference type="ARBA" id="ARBA00010961"/>
    </source>
</evidence>
<keyword evidence="6" id="KW-0814">Transposable element</keyword>
<dbReference type="PANTHER" id="PTHR33217">
    <property type="entry name" value="TRANSPOSASE FOR INSERTION SEQUENCE ELEMENT IS1081"/>
    <property type="match status" value="1"/>
</dbReference>
<keyword evidence="3 6" id="KW-0815">Transposition</keyword>
<dbReference type="Proteomes" id="UP001232973">
    <property type="component" value="Unassembled WGS sequence"/>
</dbReference>
<comment type="function">
    <text evidence="1 6">Required for the transposition of the insertion element.</text>
</comment>
<dbReference type="PANTHER" id="PTHR33217:SF7">
    <property type="entry name" value="TRANSPOSASE FOR INSERTION SEQUENCE ELEMENT IS1081"/>
    <property type="match status" value="1"/>
</dbReference>
<comment type="caution">
    <text evidence="7">The sequence shown here is derived from an EMBL/GenBank/DDBJ whole genome shotgun (WGS) entry which is preliminary data.</text>
</comment>
<reference evidence="7 8" key="1">
    <citation type="submission" date="2023-07" db="EMBL/GenBank/DDBJ databases">
        <title>Genomic Encyclopedia of Type Strains, Phase IV (KMG-IV): sequencing the most valuable type-strain genomes for metagenomic binning, comparative biology and taxonomic classification.</title>
        <authorList>
            <person name="Goeker M."/>
        </authorList>
    </citation>
    <scope>NUCLEOTIDE SEQUENCE [LARGE SCALE GENOMIC DNA]</scope>
    <source>
        <strain evidence="7 8">DSM 4006</strain>
    </source>
</reference>
<accession>A0ABT9XMN3</accession>
<organism evidence="7 8">
    <name type="scientific">Alicyclobacillus cycloheptanicus</name>
    <dbReference type="NCBI Taxonomy" id="1457"/>
    <lineage>
        <taxon>Bacteria</taxon>
        <taxon>Bacillati</taxon>
        <taxon>Bacillota</taxon>
        <taxon>Bacilli</taxon>
        <taxon>Bacillales</taxon>
        <taxon>Alicyclobacillaceae</taxon>
        <taxon>Alicyclobacillus</taxon>
    </lineage>
</organism>
<dbReference type="Pfam" id="PF00872">
    <property type="entry name" value="Transposase_mut"/>
    <property type="match status" value="1"/>
</dbReference>
<evidence type="ECO:0000313" key="8">
    <source>
        <dbReference type="Proteomes" id="UP001232973"/>
    </source>
</evidence>
<evidence type="ECO:0000256" key="6">
    <source>
        <dbReference type="RuleBase" id="RU365089"/>
    </source>
</evidence>